<proteinExistence type="predicted"/>
<dbReference type="Proteomes" id="UP001196413">
    <property type="component" value="Unassembled WGS sequence"/>
</dbReference>
<dbReference type="AlphaFoldDB" id="A0AAD5RCK0"/>
<name>A0AAD5RCK0_PARTN</name>
<evidence type="ECO:0000313" key="2">
    <source>
        <dbReference type="Proteomes" id="UP001196413"/>
    </source>
</evidence>
<dbReference type="EMBL" id="JAHQIW010007362">
    <property type="protein sequence ID" value="KAJ1373900.1"/>
    <property type="molecule type" value="Genomic_DNA"/>
</dbReference>
<reference evidence="1" key="1">
    <citation type="submission" date="2021-06" db="EMBL/GenBank/DDBJ databases">
        <title>Parelaphostrongylus tenuis whole genome reference sequence.</title>
        <authorList>
            <person name="Garwood T.J."/>
            <person name="Larsen P.A."/>
            <person name="Fountain-Jones N.M."/>
            <person name="Garbe J.R."/>
            <person name="Macchietto M.G."/>
            <person name="Kania S.A."/>
            <person name="Gerhold R.W."/>
            <person name="Richards J.E."/>
            <person name="Wolf T.M."/>
        </authorList>
    </citation>
    <scope>NUCLEOTIDE SEQUENCE</scope>
    <source>
        <strain evidence="1">MNPRO001-30</strain>
        <tissue evidence="1">Meninges</tissue>
    </source>
</reference>
<organism evidence="1 2">
    <name type="scientific">Parelaphostrongylus tenuis</name>
    <name type="common">Meningeal worm</name>
    <dbReference type="NCBI Taxonomy" id="148309"/>
    <lineage>
        <taxon>Eukaryota</taxon>
        <taxon>Metazoa</taxon>
        <taxon>Ecdysozoa</taxon>
        <taxon>Nematoda</taxon>
        <taxon>Chromadorea</taxon>
        <taxon>Rhabditida</taxon>
        <taxon>Rhabditina</taxon>
        <taxon>Rhabditomorpha</taxon>
        <taxon>Strongyloidea</taxon>
        <taxon>Metastrongylidae</taxon>
        <taxon>Parelaphostrongylus</taxon>
    </lineage>
</organism>
<evidence type="ECO:0000313" key="1">
    <source>
        <dbReference type="EMBL" id="KAJ1373900.1"/>
    </source>
</evidence>
<sequence>MIHVEIDILTNRKRFTFDSSVVPGHYSGTEQPFAEKIRDGQEFEKDSVVVQQQWDKS</sequence>
<accession>A0AAD5RCK0</accession>
<keyword evidence="2" id="KW-1185">Reference proteome</keyword>
<gene>
    <name evidence="1" type="ORF">KIN20_036433</name>
</gene>
<comment type="caution">
    <text evidence="1">The sequence shown here is derived from an EMBL/GenBank/DDBJ whole genome shotgun (WGS) entry which is preliminary data.</text>
</comment>
<protein>
    <submittedName>
        <fullName evidence="1">Uncharacterized protein</fullName>
    </submittedName>
</protein>